<dbReference type="PANTHER" id="PTHR20855">
    <property type="entry name" value="ADIPOR/PROGESTIN RECEPTOR-RELATED"/>
    <property type="match status" value="1"/>
</dbReference>
<feature type="transmembrane region" description="Helical" evidence="8">
    <location>
        <begin position="188"/>
        <end position="210"/>
    </location>
</feature>
<evidence type="ECO:0000313" key="10">
    <source>
        <dbReference type="Proteomes" id="UP000092967"/>
    </source>
</evidence>
<dbReference type="GO" id="GO:0046872">
    <property type="term" value="F:metal ion binding"/>
    <property type="evidence" value="ECO:0007669"/>
    <property type="project" value="UniProtKB-KW"/>
</dbReference>
<dbReference type="Proteomes" id="UP000092967">
    <property type="component" value="Chromosome"/>
</dbReference>
<feature type="transmembrane region" description="Helical" evidence="8">
    <location>
        <begin position="86"/>
        <end position="103"/>
    </location>
</feature>
<feature type="binding site" evidence="7">
    <location>
        <position position="68"/>
    </location>
    <ligand>
        <name>Zn(2+)</name>
        <dbReference type="ChEBI" id="CHEBI:29105"/>
    </ligand>
</feature>
<evidence type="ECO:0000256" key="6">
    <source>
        <dbReference type="ARBA" id="ARBA00023136"/>
    </source>
</evidence>
<protein>
    <submittedName>
        <fullName evidence="9">Hemolysin D</fullName>
    </submittedName>
</protein>
<dbReference type="RefSeq" id="WP_068828212.1">
    <property type="nucleotide sequence ID" value="NZ_CP014224.1"/>
</dbReference>
<evidence type="ECO:0000256" key="3">
    <source>
        <dbReference type="ARBA" id="ARBA00022475"/>
    </source>
</evidence>
<dbReference type="InterPro" id="IPR005744">
    <property type="entry name" value="Hy-lIII"/>
</dbReference>
<dbReference type="OrthoDB" id="9813689at2"/>
<proteinExistence type="inferred from homology"/>
<name>A0A1B1Y8W3_9FLAO</name>
<keyword evidence="3" id="KW-1003">Cell membrane</keyword>
<feature type="transmembrane region" description="Helical" evidence="8">
    <location>
        <begin position="166"/>
        <end position="182"/>
    </location>
</feature>
<dbReference type="PANTHER" id="PTHR20855:SF3">
    <property type="entry name" value="LD03007P"/>
    <property type="match status" value="1"/>
</dbReference>
<comment type="similarity">
    <text evidence="2">Belongs to the UPF0073 (Hly-III) family.</text>
</comment>
<keyword evidence="10" id="KW-1185">Reference proteome</keyword>
<reference evidence="9 10" key="1">
    <citation type="submission" date="2016-02" db="EMBL/GenBank/DDBJ databases">
        <authorList>
            <person name="Wen L."/>
            <person name="He K."/>
            <person name="Yang H."/>
        </authorList>
    </citation>
    <scope>NUCLEOTIDE SEQUENCE [LARGE SCALE GENOMIC DNA]</scope>
    <source>
        <strain evidence="9 10">CZ1127</strain>
    </source>
</reference>
<feature type="transmembrane region" description="Helical" evidence="8">
    <location>
        <begin position="47"/>
        <end position="66"/>
    </location>
</feature>
<evidence type="ECO:0000256" key="7">
    <source>
        <dbReference type="PIRSR" id="PIRSR604254-1"/>
    </source>
</evidence>
<evidence type="ECO:0000256" key="8">
    <source>
        <dbReference type="SAM" id="Phobius"/>
    </source>
</evidence>
<feature type="binding site" evidence="7">
    <location>
        <position position="194"/>
    </location>
    <ligand>
        <name>Zn(2+)</name>
        <dbReference type="ChEBI" id="CHEBI:29105"/>
    </ligand>
</feature>
<evidence type="ECO:0000256" key="4">
    <source>
        <dbReference type="ARBA" id="ARBA00022692"/>
    </source>
</evidence>
<feature type="transmembrane region" description="Helical" evidence="8">
    <location>
        <begin position="17"/>
        <end position="35"/>
    </location>
</feature>
<gene>
    <name evidence="9" type="ORF">AXE80_13380</name>
</gene>
<dbReference type="GO" id="GO:0140911">
    <property type="term" value="F:pore-forming activity"/>
    <property type="evidence" value="ECO:0007669"/>
    <property type="project" value="InterPro"/>
</dbReference>
<dbReference type="KEGG" id="wfu:AXE80_13380"/>
<keyword evidence="6 8" id="KW-0472">Membrane</keyword>
<dbReference type="InterPro" id="IPR004254">
    <property type="entry name" value="AdipoR/HlyIII-related"/>
</dbReference>
<evidence type="ECO:0000256" key="5">
    <source>
        <dbReference type="ARBA" id="ARBA00022989"/>
    </source>
</evidence>
<dbReference type="EMBL" id="CP014224">
    <property type="protein sequence ID" value="ANW97221.1"/>
    <property type="molecule type" value="Genomic_DNA"/>
</dbReference>
<comment type="subcellular location">
    <subcellularLocation>
        <location evidence="1">Cell membrane</location>
        <topology evidence="1">Multi-pass membrane protein</topology>
    </subcellularLocation>
</comment>
<keyword evidence="4 8" id="KW-0812">Transmembrane</keyword>
<evidence type="ECO:0000313" key="9">
    <source>
        <dbReference type="EMBL" id="ANW97221.1"/>
    </source>
</evidence>
<sequence>MDFKVTYYEPLEEKWNVWSHAIGFFLSLIMFPFLMYKAIASNSGAAILSYAIYGISMMVLYAASTLYHSAINQKVRYYLNILDHSAVYVLIAGSYAPISLVVLEGKIGWLVFGISWLVAILGIVFKIYFIGRYKVISVLSYVFMGWIILFFLKSLIQNLPLWGQRWLLWGGIFYSIGAYFYAANKIKYNHAIFHILVLLGSLCHFIVIYYHTIK</sequence>
<accession>A0A1B1Y8W3</accession>
<keyword evidence="7" id="KW-0862">Zinc</keyword>
<organism evidence="9 10">
    <name type="scientific">Wenyingzhuangia fucanilytica</name>
    <dbReference type="NCBI Taxonomy" id="1790137"/>
    <lineage>
        <taxon>Bacteria</taxon>
        <taxon>Pseudomonadati</taxon>
        <taxon>Bacteroidota</taxon>
        <taxon>Flavobacteriia</taxon>
        <taxon>Flavobacteriales</taxon>
        <taxon>Flavobacteriaceae</taxon>
        <taxon>Wenyingzhuangia</taxon>
    </lineage>
</organism>
<dbReference type="AlphaFoldDB" id="A0A1B1Y8W3"/>
<dbReference type="GO" id="GO:0005886">
    <property type="term" value="C:plasma membrane"/>
    <property type="evidence" value="ECO:0007669"/>
    <property type="project" value="UniProtKB-SubCell"/>
</dbReference>
<evidence type="ECO:0000256" key="1">
    <source>
        <dbReference type="ARBA" id="ARBA00004651"/>
    </source>
</evidence>
<feature type="transmembrane region" description="Helical" evidence="8">
    <location>
        <begin position="135"/>
        <end position="154"/>
    </location>
</feature>
<keyword evidence="7" id="KW-0479">Metal-binding</keyword>
<feature type="transmembrane region" description="Helical" evidence="8">
    <location>
        <begin position="110"/>
        <end position="129"/>
    </location>
</feature>
<dbReference type="Pfam" id="PF03006">
    <property type="entry name" value="HlyIII"/>
    <property type="match status" value="1"/>
</dbReference>
<evidence type="ECO:0000256" key="2">
    <source>
        <dbReference type="ARBA" id="ARBA00008488"/>
    </source>
</evidence>
<feature type="binding site" evidence="7">
    <location>
        <position position="190"/>
    </location>
    <ligand>
        <name>Zn(2+)</name>
        <dbReference type="ChEBI" id="CHEBI:29105"/>
    </ligand>
</feature>
<keyword evidence="5 8" id="KW-1133">Transmembrane helix</keyword>
<dbReference type="NCBIfam" id="TIGR01065">
    <property type="entry name" value="hlyIII"/>
    <property type="match status" value="1"/>
</dbReference>
<dbReference type="STRING" id="1790137.AXE80_13380"/>